<dbReference type="InterPro" id="IPR006827">
    <property type="entry name" value="Lant_deHydtase_N"/>
</dbReference>
<feature type="domain" description="Lantibiotic dehydratase N-terminal" evidence="1">
    <location>
        <begin position="51"/>
        <end position="698"/>
    </location>
</feature>
<dbReference type="NCBIfam" id="TIGR03891">
    <property type="entry name" value="thiopep_ocin"/>
    <property type="match status" value="1"/>
</dbReference>
<gene>
    <name evidence="3" type="ORF">Ga0074812_10454</name>
</gene>
<protein>
    <submittedName>
        <fullName evidence="3">Thiopeptide-type bacteriocin biosynthesis domain-containing protein</fullName>
    </submittedName>
</protein>
<proteinExistence type="predicted"/>
<dbReference type="Pfam" id="PF14028">
    <property type="entry name" value="Lant_dehydr_C"/>
    <property type="match status" value="1"/>
</dbReference>
<dbReference type="AlphaFoldDB" id="A0A0S4QIB5"/>
<reference evidence="4" key="1">
    <citation type="submission" date="2015-11" db="EMBL/GenBank/DDBJ databases">
        <authorList>
            <person name="Varghese N."/>
        </authorList>
    </citation>
    <scope>NUCLEOTIDE SEQUENCE [LARGE SCALE GENOMIC DNA]</scope>
    <source>
        <strain evidence="4">DSM 45899</strain>
    </source>
</reference>
<sequence length="1025" mass="110028">MAARYRHHGVVLLRSTTDPGDLDLPHDLDLADLGAVETEGGAWLTKTWSRDDVRAAVTAASSDLAAWVNGVVSEPGQGTARDLRRTALSLASYLLRWQRRVTPFGLFAGVAPAHVGPARATIGGAHRVIARPDAEWIATLARQLARTPALRDRLTVTANSTATFRDGRLILARRAPLDARKPGPLRETSIRAADPVRAAIDLARTPVSIAGLAAALTERFPRAAPDRVRALLDQLLDEEFLLTDLHPPMTAGDPLEYLCAALRAAAGAGGVPQVAPVLGELADIACILAAHNDCANPSDATALRAAAGTRMATLTPAMDRPLAMDTRLDADVTIPDAVLNEATAAAEVLLRLTTWPFGAMSWLEYQARFKERYGPGALVSVRELVADSGLGYPDGYLGAPAPRPVWRTLTERDAALLALIHQAALESSDEIRLTGDDVRALTVGDPGAVVPPARIEIAVALHARSTEAINAGHFELQVTGTARVPGSMAGRFTHLLTATERDALAATFRTADRQEGNLTVQVSFRPRVPRTEHMTRVAPLADTILPVGDHPDGTAMIVSVDELAVTADAAQLYLVHLPTGRRVVPHIPHALEMTAFTPPLARFLAEVADARCAELRPFDVGAARVLPYVPRVRYRRTILFPARWNLEKAALDGSPGTSFETRLAAWRRRWRLPSRVVLCDGEQRLPLDLEHPLDRELLHAHLTRASRAELREDSPAGSDGWLGRPAELLIPLTLASPPRRPLPVTATPGDVHHPGTGLVVCARITGNPARFDDLIAVHLPRLADGLRPEVAHWWVRRYRDMIHPEIPQHIALHLRLTDPDRFGLLAAELARFAADLEDRGLPATLSFVPYYEQPGRYGTGSALAAVEEVWAADTAAAVAQLATAADGVPGQALAAASMARIAAAFAPDATTGYGALIRCLNQGSGPLDRDLRDLACDLTDPAGGPRAMASLPGGDTVAQAWADRDTALAAYHGQLAAQRDPSTVLRTLLHEHHMRAVGLDPTFEKQTGRLARAAALRQLGKAGHL</sequence>
<dbReference type="EMBL" id="FAOZ01000004">
    <property type="protein sequence ID" value="CUU54974.1"/>
    <property type="molecule type" value="Genomic_DNA"/>
</dbReference>
<name>A0A0S4QIB5_9ACTN</name>
<evidence type="ECO:0000313" key="4">
    <source>
        <dbReference type="Proteomes" id="UP000198802"/>
    </source>
</evidence>
<evidence type="ECO:0000259" key="1">
    <source>
        <dbReference type="Pfam" id="PF04738"/>
    </source>
</evidence>
<dbReference type="InterPro" id="IPR023809">
    <property type="entry name" value="Thiopep_bacteriocin_synth_dom"/>
</dbReference>
<feature type="domain" description="Thiopeptide-type bacteriocin biosynthesis" evidence="2">
    <location>
        <begin position="762"/>
        <end position="1011"/>
    </location>
</feature>
<keyword evidence="4" id="KW-1185">Reference proteome</keyword>
<dbReference type="Pfam" id="PF04738">
    <property type="entry name" value="Lant_dehydr_N"/>
    <property type="match status" value="1"/>
</dbReference>
<evidence type="ECO:0000259" key="2">
    <source>
        <dbReference type="Pfam" id="PF14028"/>
    </source>
</evidence>
<accession>A0A0S4QIB5</accession>
<evidence type="ECO:0000313" key="3">
    <source>
        <dbReference type="EMBL" id="CUU54974.1"/>
    </source>
</evidence>
<dbReference type="RefSeq" id="WP_091273080.1">
    <property type="nucleotide sequence ID" value="NZ_FAOZ01000004.1"/>
</dbReference>
<organism evidence="3 4">
    <name type="scientific">Parafrankia irregularis</name>
    <dbReference type="NCBI Taxonomy" id="795642"/>
    <lineage>
        <taxon>Bacteria</taxon>
        <taxon>Bacillati</taxon>
        <taxon>Actinomycetota</taxon>
        <taxon>Actinomycetes</taxon>
        <taxon>Frankiales</taxon>
        <taxon>Frankiaceae</taxon>
        <taxon>Parafrankia</taxon>
    </lineage>
</organism>
<dbReference type="Proteomes" id="UP000198802">
    <property type="component" value="Unassembled WGS sequence"/>
</dbReference>